<dbReference type="GO" id="GO:0016491">
    <property type="term" value="F:oxidoreductase activity"/>
    <property type="evidence" value="ECO:0007669"/>
    <property type="project" value="UniProtKB-KW"/>
</dbReference>
<gene>
    <name evidence="5" type="ORF">CHGG_04041</name>
</gene>
<dbReference type="SUPFAM" id="SSF48056">
    <property type="entry name" value="Di-copper centre-containing domain"/>
    <property type="match status" value="1"/>
</dbReference>
<keyword evidence="3" id="KW-0732">Signal</keyword>
<dbReference type="InParanoid" id="Q2H2F5"/>
<dbReference type="PRINTS" id="PR00092">
    <property type="entry name" value="TYROSINASE"/>
</dbReference>
<protein>
    <recommendedName>
        <fullName evidence="4">Tyrosinase copper-binding domain-containing protein</fullName>
    </recommendedName>
</protein>
<dbReference type="STRING" id="306901.Q2H2F5"/>
<accession>Q2H2F5</accession>
<dbReference type="RefSeq" id="XP_001223255.1">
    <property type="nucleotide sequence ID" value="XM_001223254.1"/>
</dbReference>
<evidence type="ECO:0000313" key="6">
    <source>
        <dbReference type="Proteomes" id="UP000001056"/>
    </source>
</evidence>
<feature type="chain" id="PRO_5004209216" description="Tyrosinase copper-binding domain-containing protein" evidence="3">
    <location>
        <begin position="19"/>
        <end position="733"/>
    </location>
</feature>
<sequence length="733" mass="79142">MKAATLLGAALAAATVHAGVRCRGTGLSQPQELTDLIEEAKSRVIQDLTEQENKLREAGETPRCTVDKLVFRREYGQLSKQDRLAYVNAVKCLQSKPPRTPESVAPGAKSRFDDFVVTHIQQTLAIHYSGVFQPWHRWFVHQYEKALRDECGYTGYQPYWDWAKYANAPQNSPLFNGDPTSLGGNGEYIPHDGPVIVPPAGVGGGNISLPAGEGGGLVKTGPFADMVVNLGPVGGLADTAPGPMGGLGHNPRGLKRDLGGAMNMRYANYSTVLQLLTRPDVDQFRIVSEGVPYTIEIGPHGGIHYTIGGDPGGDLFTSPGDPAFWVHHGQMDRVWTMWQALGAGPARYTDLGSGSYAHRTWGNEPPSDLAELGDVIDMGLLTLLRGGGPICRCPGRGSLGRRARGIFSSSRRQAALPDPSLSRASLRSLKFAVRSTRCRTRRLSHQLLACHRCPPLSIAVQRWAHRFDCIRAEVLGANEAFSLWAIMVRESPPDARIPARGWLTRSNYKVPNAECEPRACPLHKFNLTIAEFNFTTHSKSPTTPIHTASWIPRISPTINMKYLTAITTLFAAGALGTAIPAAPSNGYDLNLKLVTEGKDQYWLLTDDNLPAGLPAAPGPLASRSANQGLQARDSPACSGSHQASTGDCYNLLVALGSDQNGIPQSPRNIRYNNCYVSWSNIPLGGVRAELYSPGVDIYNSCSSNGKVSGLKRNVRVGGSLLTVCLSDRADGCH</sequence>
<feature type="domain" description="Tyrosinase copper-binding" evidence="4">
    <location>
        <begin position="321"/>
        <end position="332"/>
    </location>
</feature>
<dbReference type="AlphaFoldDB" id="Q2H2F5"/>
<proteinExistence type="predicted"/>
<dbReference type="HOGENOM" id="CLU_378113_0_0_1"/>
<dbReference type="InterPro" id="IPR050316">
    <property type="entry name" value="Tyrosinase/Hemocyanin"/>
</dbReference>
<dbReference type="eggNOG" id="ENOG502QRET">
    <property type="taxonomic scope" value="Eukaryota"/>
</dbReference>
<dbReference type="VEuPathDB" id="FungiDB:CHGG_04041"/>
<keyword evidence="2" id="KW-0560">Oxidoreductase</keyword>
<dbReference type="Proteomes" id="UP000001056">
    <property type="component" value="Unassembled WGS sequence"/>
</dbReference>
<organism evidence="5 6">
    <name type="scientific">Chaetomium globosum (strain ATCC 6205 / CBS 148.51 / DSM 1962 / NBRC 6347 / NRRL 1970)</name>
    <name type="common">Soil fungus</name>
    <dbReference type="NCBI Taxonomy" id="306901"/>
    <lineage>
        <taxon>Eukaryota</taxon>
        <taxon>Fungi</taxon>
        <taxon>Dikarya</taxon>
        <taxon>Ascomycota</taxon>
        <taxon>Pezizomycotina</taxon>
        <taxon>Sordariomycetes</taxon>
        <taxon>Sordariomycetidae</taxon>
        <taxon>Sordariales</taxon>
        <taxon>Chaetomiaceae</taxon>
        <taxon>Chaetomium</taxon>
    </lineage>
</organism>
<dbReference type="GO" id="GO:0046872">
    <property type="term" value="F:metal ion binding"/>
    <property type="evidence" value="ECO:0007669"/>
    <property type="project" value="UniProtKB-KW"/>
</dbReference>
<dbReference type="InterPro" id="IPR046925">
    <property type="entry name" value="WD-like_fungi"/>
</dbReference>
<dbReference type="GeneID" id="4392376"/>
<evidence type="ECO:0000313" key="5">
    <source>
        <dbReference type="EMBL" id="EAQ87422.1"/>
    </source>
</evidence>
<dbReference type="Pfam" id="PF00264">
    <property type="entry name" value="Tyrosinase"/>
    <property type="match status" value="1"/>
</dbReference>
<dbReference type="PANTHER" id="PTHR11474:SF125">
    <property type="entry name" value="N-ACETYL-6-HYDROXYTRYPTOPHAN OXIDASE IVOB-RELATED"/>
    <property type="match status" value="1"/>
</dbReference>
<dbReference type="OrthoDB" id="6132182at2759"/>
<dbReference type="PROSITE" id="PS00498">
    <property type="entry name" value="TYROSINASE_2"/>
    <property type="match status" value="1"/>
</dbReference>
<name>Q2H2F5_CHAGB</name>
<dbReference type="Pfam" id="PF20493">
    <property type="entry name" value="WD-like_fungi"/>
    <property type="match status" value="1"/>
</dbReference>
<evidence type="ECO:0000256" key="3">
    <source>
        <dbReference type="SAM" id="SignalP"/>
    </source>
</evidence>
<keyword evidence="6" id="KW-1185">Reference proteome</keyword>
<dbReference type="Gene3D" id="1.10.1280.10">
    <property type="entry name" value="Di-copper center containing domain from catechol oxidase"/>
    <property type="match status" value="1"/>
</dbReference>
<evidence type="ECO:0000256" key="2">
    <source>
        <dbReference type="ARBA" id="ARBA00023002"/>
    </source>
</evidence>
<dbReference type="PANTHER" id="PTHR11474">
    <property type="entry name" value="TYROSINASE FAMILY MEMBER"/>
    <property type="match status" value="1"/>
</dbReference>
<dbReference type="EMBL" id="CH408032">
    <property type="protein sequence ID" value="EAQ87422.1"/>
    <property type="molecule type" value="Genomic_DNA"/>
</dbReference>
<evidence type="ECO:0000256" key="1">
    <source>
        <dbReference type="ARBA" id="ARBA00022723"/>
    </source>
</evidence>
<dbReference type="InterPro" id="IPR008922">
    <property type="entry name" value="Di-copper_centre_dom_sf"/>
</dbReference>
<feature type="signal peptide" evidence="3">
    <location>
        <begin position="1"/>
        <end position="18"/>
    </location>
</feature>
<reference evidence="6" key="1">
    <citation type="journal article" date="2015" name="Genome Announc.">
        <title>Draft genome sequence of the cellulolytic fungus Chaetomium globosum.</title>
        <authorList>
            <person name="Cuomo C.A."/>
            <person name="Untereiner W.A."/>
            <person name="Ma L.-J."/>
            <person name="Grabherr M."/>
            <person name="Birren B.W."/>
        </authorList>
    </citation>
    <scope>NUCLEOTIDE SEQUENCE [LARGE SCALE GENOMIC DNA]</scope>
    <source>
        <strain evidence="6">ATCC 6205 / CBS 148.51 / DSM 1962 / NBRC 6347 / NRRL 1970</strain>
    </source>
</reference>
<dbReference type="InterPro" id="IPR002227">
    <property type="entry name" value="Tyrosinase_Cu-bd"/>
</dbReference>
<evidence type="ECO:0000259" key="4">
    <source>
        <dbReference type="PROSITE" id="PS00498"/>
    </source>
</evidence>
<keyword evidence="1" id="KW-0479">Metal-binding</keyword>